<evidence type="ECO:0000256" key="1">
    <source>
        <dbReference type="SAM" id="Phobius"/>
    </source>
</evidence>
<keyword evidence="1" id="KW-0472">Membrane</keyword>
<gene>
    <name evidence="2" type="ORF">CJ231_06280</name>
</gene>
<name>A0A2N6QR56_9BACT</name>
<protein>
    <recommendedName>
        <fullName evidence="4">DUF4157 domain-containing protein</fullName>
    </recommendedName>
</protein>
<reference evidence="2 3" key="1">
    <citation type="submission" date="2017-09" db="EMBL/GenBank/DDBJ databases">
        <title>Bacterial strain isolated from the female urinary microbiota.</title>
        <authorList>
            <person name="Thomas-White K."/>
            <person name="Kumar N."/>
            <person name="Forster S."/>
            <person name="Putonti C."/>
            <person name="Lawley T."/>
            <person name="Wolfe A.J."/>
        </authorList>
    </citation>
    <scope>NUCLEOTIDE SEQUENCE [LARGE SCALE GENOMIC DNA]</scope>
    <source>
        <strain evidence="2 3">UMB0536</strain>
    </source>
</reference>
<feature type="transmembrane region" description="Helical" evidence="1">
    <location>
        <begin position="46"/>
        <end position="64"/>
    </location>
</feature>
<comment type="caution">
    <text evidence="2">The sequence shown here is derived from an EMBL/GenBank/DDBJ whole genome shotgun (WGS) entry which is preliminary data.</text>
</comment>
<accession>A0A2N6QR56</accession>
<sequence length="119" mass="14440">MLIVHNRLIPFKNYDAINILGMLFCRKGTTITADLIQHERIHTRQMIELGFVFFYLFYVIEWLVRLPMSGRAYLNISFEREAYRHMDDPNYLLNRRPYAWTRYLKKPTNHRTESPKKSN</sequence>
<dbReference type="EMBL" id="PNGJ01000004">
    <property type="protein sequence ID" value="PMC24319.1"/>
    <property type="molecule type" value="Genomic_DNA"/>
</dbReference>
<dbReference type="OrthoDB" id="1027344at2"/>
<organism evidence="2 3">
    <name type="scientific">Hoylesella buccalis</name>
    <dbReference type="NCBI Taxonomy" id="28127"/>
    <lineage>
        <taxon>Bacteria</taxon>
        <taxon>Pseudomonadati</taxon>
        <taxon>Bacteroidota</taxon>
        <taxon>Bacteroidia</taxon>
        <taxon>Bacteroidales</taxon>
        <taxon>Prevotellaceae</taxon>
        <taxon>Hoylesella</taxon>
    </lineage>
</organism>
<evidence type="ECO:0008006" key="4">
    <source>
        <dbReference type="Google" id="ProtNLM"/>
    </source>
</evidence>
<keyword evidence="1" id="KW-1133">Transmembrane helix</keyword>
<evidence type="ECO:0000313" key="3">
    <source>
        <dbReference type="Proteomes" id="UP000235564"/>
    </source>
</evidence>
<dbReference type="AlphaFoldDB" id="A0A2N6QR56"/>
<dbReference type="RefSeq" id="WP_102697228.1">
    <property type="nucleotide sequence ID" value="NZ_PNGJ01000004.1"/>
</dbReference>
<proteinExistence type="predicted"/>
<evidence type="ECO:0000313" key="2">
    <source>
        <dbReference type="EMBL" id="PMC24319.1"/>
    </source>
</evidence>
<dbReference type="Proteomes" id="UP000235564">
    <property type="component" value="Unassembled WGS sequence"/>
</dbReference>
<keyword evidence="1" id="KW-0812">Transmembrane</keyword>